<dbReference type="Gene3D" id="3.90.1310.10">
    <property type="entry name" value="Penicillin-binding protein 2a (Domain 2)"/>
    <property type="match status" value="1"/>
</dbReference>
<evidence type="ECO:0000256" key="8">
    <source>
        <dbReference type="ARBA" id="ARBA00022801"/>
    </source>
</evidence>
<evidence type="ECO:0000313" key="18">
    <source>
        <dbReference type="Proteomes" id="UP000780690"/>
    </source>
</evidence>
<keyword evidence="12 14" id="KW-0472">Membrane</keyword>
<accession>A0ABX0QZS9</accession>
<keyword evidence="6 14" id="KW-0645">Protease</keyword>
<evidence type="ECO:0000256" key="11">
    <source>
        <dbReference type="ARBA" id="ARBA00022989"/>
    </source>
</evidence>
<proteinExistence type="inferred from homology"/>
<feature type="domain" description="Penicillin-binding protein transpeptidase" evidence="15">
    <location>
        <begin position="268"/>
        <end position="607"/>
    </location>
</feature>
<keyword evidence="4 14" id="KW-0997">Cell inner membrane</keyword>
<dbReference type="Gene3D" id="3.40.710.10">
    <property type="entry name" value="DD-peptidase/beta-lactamase superfamily"/>
    <property type="match status" value="1"/>
</dbReference>
<dbReference type="InterPro" id="IPR012338">
    <property type="entry name" value="Beta-lactam/transpept-like"/>
</dbReference>
<evidence type="ECO:0000256" key="10">
    <source>
        <dbReference type="ARBA" id="ARBA00022984"/>
    </source>
</evidence>
<evidence type="ECO:0000256" key="7">
    <source>
        <dbReference type="ARBA" id="ARBA00022692"/>
    </source>
</evidence>
<evidence type="ECO:0000256" key="14">
    <source>
        <dbReference type="HAMAP-Rule" id="MF_02081"/>
    </source>
</evidence>
<dbReference type="Proteomes" id="UP000780690">
    <property type="component" value="Unassembled WGS sequence"/>
</dbReference>
<evidence type="ECO:0000256" key="6">
    <source>
        <dbReference type="ARBA" id="ARBA00022670"/>
    </source>
</evidence>
<dbReference type="PANTHER" id="PTHR30627">
    <property type="entry name" value="PEPTIDOGLYCAN D,D-TRANSPEPTIDASE"/>
    <property type="match status" value="1"/>
</dbReference>
<dbReference type="RefSeq" id="WP_167140600.1">
    <property type="nucleotide sequence ID" value="NZ_VWXD01000006.1"/>
</dbReference>
<dbReference type="SUPFAM" id="SSF56601">
    <property type="entry name" value="beta-lactamase/transpeptidase-like"/>
    <property type="match status" value="1"/>
</dbReference>
<evidence type="ECO:0000256" key="1">
    <source>
        <dbReference type="ARBA" id="ARBA00004167"/>
    </source>
</evidence>
<dbReference type="InterPro" id="IPR050515">
    <property type="entry name" value="Beta-lactam/transpept"/>
</dbReference>
<keyword evidence="7 14" id="KW-0812">Transmembrane</keyword>
<dbReference type="GO" id="GO:0009002">
    <property type="term" value="F:serine-type D-Ala-D-Ala carboxypeptidase activity"/>
    <property type="evidence" value="ECO:0007669"/>
    <property type="project" value="UniProtKB-EC"/>
</dbReference>
<sequence>MNFRNFEAEEKLFVRRALVAFALVVICFIILGVNLYRIQVEQHSYYQTRSNENDIKMIPIAPTRGLIYDRNGIPLVRNVTWYDILVTPYKIDNMQETLKELTPIVDLTPEEIETFEHELKQNSRYKPVELKGELTDEQVARFSVNQFRFTGVSIDTYQDREYPYGADLAHVVGYVSKINDNDFKRLNAEGVGENYAADHNIGKQGIEGYYESILHGKTGYQEVEVDNHGRIVRVLKEVPPVAGQNVYLTLDLHLQQYVESQLAGQRAAALIEDPRDGSVLAMVSAPSYDPNPFVKGISYKAYKTLLQDKNLPLINRVTQGLYPPASTVKPYMAMSALLTKVITPSFTIFGAPTWTLPGTDRKYRDWKKSGHGTLDVTKAIEESADSFFYQVAFMMGIDRIHTMLSQFGYGKPTGIDLNEEYAGLLPSREWKQKVHKHAWYQGDTVSVGIGQGYWIATPIQMVKALVALLNNGRVINPHLLEKSQRGTEQQLYQPKDPQPQIGDPKSPYWSLVRHAMFGMANAPNGTGYKYFHTAPYGIAAKSGTSQVFSLRQNQVYNAKMIPTRLRDHIFYTAFAPFNDPKVAVALILENGGSEGVTAAPLMRNILDHIFLPPPSEPPVETAQKN</sequence>
<organism evidence="17 18">
    <name type="scientific">Candidatus Pantoea formicae</name>
    <dbReference type="NCBI Taxonomy" id="2608355"/>
    <lineage>
        <taxon>Bacteria</taxon>
        <taxon>Pseudomonadati</taxon>
        <taxon>Pseudomonadota</taxon>
        <taxon>Gammaproteobacteria</taxon>
        <taxon>Enterobacterales</taxon>
        <taxon>Erwiniaceae</taxon>
        <taxon>Pantoea</taxon>
    </lineage>
</organism>
<comment type="caution">
    <text evidence="17">The sequence shown here is derived from an EMBL/GenBank/DDBJ whole genome shotgun (WGS) entry which is preliminary data.</text>
</comment>
<evidence type="ECO:0000256" key="13">
    <source>
        <dbReference type="ARBA" id="ARBA00023316"/>
    </source>
</evidence>
<evidence type="ECO:0000256" key="3">
    <source>
        <dbReference type="ARBA" id="ARBA00022475"/>
    </source>
</evidence>
<keyword evidence="13 14" id="KW-0961">Cell wall biogenesis/degradation</keyword>
<dbReference type="PANTHER" id="PTHR30627:SF2">
    <property type="entry name" value="PEPTIDOGLYCAN D,D-TRANSPEPTIDASE MRDA"/>
    <property type="match status" value="1"/>
</dbReference>
<comment type="function">
    <text evidence="14">Catalyzes cross-linking of the peptidoglycan cell wall.</text>
</comment>
<comment type="catalytic activity">
    <reaction evidence="14">
        <text>Preferential cleavage: (Ac)2-L-Lys-D-Ala-|-D-Ala. Also transpeptidation of peptidyl-alanyl moieties that are N-acyl substituents of D-alanine.</text>
        <dbReference type="EC" id="3.4.16.4"/>
    </reaction>
</comment>
<name>A0ABX0QZS9_9GAMM</name>
<reference evidence="17 18" key="1">
    <citation type="journal article" date="2019" name="bioRxiv">
        <title>Bacteria contribute to plant secondary compound degradation in a generalist herbivore system.</title>
        <authorList>
            <person name="Francoeur C.B."/>
            <person name="Khadempour L."/>
            <person name="Moreira-Soto R.D."/>
            <person name="Gotting K."/>
            <person name="Book A.J."/>
            <person name="Pinto-Tomas A.A."/>
            <person name="Keefover-Ring K."/>
            <person name="Currie C.R."/>
        </authorList>
    </citation>
    <scope>NUCLEOTIDE SEQUENCE [LARGE SCALE GENOMIC DNA]</scope>
    <source>
        <strain evidence="17 18">Acro-805</strain>
    </source>
</reference>
<feature type="domain" description="Penicillin-binding protein dimerisation" evidence="16">
    <location>
        <begin position="60"/>
        <end position="235"/>
    </location>
</feature>
<comment type="subcellular location">
    <subcellularLocation>
        <location evidence="14">Cell inner membrane</location>
        <topology evidence="14">Single-pass membrane protein</topology>
    </subcellularLocation>
    <subcellularLocation>
        <location evidence="2">Cell membrane</location>
    </subcellularLocation>
    <subcellularLocation>
        <location evidence="1">Membrane</location>
        <topology evidence="1">Single-pass membrane protein</topology>
    </subcellularLocation>
</comment>
<dbReference type="EC" id="3.4.16.4" evidence="14"/>
<comment type="pathway">
    <text evidence="14">Cell wall biogenesis; peptidoglycan biosynthesis.</text>
</comment>
<keyword evidence="3 14" id="KW-1003">Cell membrane</keyword>
<dbReference type="Pfam" id="PF03717">
    <property type="entry name" value="PBP_dimer"/>
    <property type="match status" value="1"/>
</dbReference>
<feature type="active site" description="Acyl-ester intermediate" evidence="14">
    <location>
        <position position="326"/>
    </location>
</feature>
<comment type="caution">
    <text evidence="14">Lacks conserved residue(s) required for the propagation of feature annotation.</text>
</comment>
<keyword evidence="5 14" id="KW-0121">Carboxypeptidase</keyword>
<dbReference type="Pfam" id="PF00905">
    <property type="entry name" value="Transpeptidase"/>
    <property type="match status" value="1"/>
</dbReference>
<evidence type="ECO:0000256" key="12">
    <source>
        <dbReference type="ARBA" id="ARBA00023136"/>
    </source>
</evidence>
<feature type="transmembrane region" description="Helical" evidence="14">
    <location>
        <begin position="12"/>
        <end position="36"/>
    </location>
</feature>
<comment type="similarity">
    <text evidence="14">Belongs to the transpeptidase family. MrdA subfamily.</text>
</comment>
<dbReference type="SUPFAM" id="SSF56519">
    <property type="entry name" value="Penicillin binding protein dimerisation domain"/>
    <property type="match status" value="1"/>
</dbReference>
<evidence type="ECO:0000256" key="2">
    <source>
        <dbReference type="ARBA" id="ARBA00004236"/>
    </source>
</evidence>
<dbReference type="HAMAP" id="MF_02081">
    <property type="entry name" value="MrdA_transpept"/>
    <property type="match status" value="1"/>
</dbReference>
<dbReference type="Gene3D" id="3.30.1390.30">
    <property type="entry name" value="Penicillin-binding protein 2a, domain 3"/>
    <property type="match status" value="1"/>
</dbReference>
<evidence type="ECO:0000313" key="17">
    <source>
        <dbReference type="EMBL" id="NIF01876.1"/>
    </source>
</evidence>
<dbReference type="InterPro" id="IPR017790">
    <property type="entry name" value="Penicillin-binding_protein_2"/>
</dbReference>
<keyword evidence="8 14" id="KW-0378">Hydrolase</keyword>
<evidence type="ECO:0000256" key="9">
    <source>
        <dbReference type="ARBA" id="ARBA00022960"/>
    </source>
</evidence>
<protein>
    <recommendedName>
        <fullName evidence="14">Peptidoglycan D,D-transpeptidase MrdA</fullName>
        <ecNumber evidence="14">3.4.16.4</ecNumber>
    </recommendedName>
    <alternativeName>
        <fullName evidence="14">Penicillin-binding protein 2</fullName>
        <shortName evidence="14">PBP-2</shortName>
    </alternativeName>
</protein>
<dbReference type="InterPro" id="IPR036138">
    <property type="entry name" value="PBP_dimer_sf"/>
</dbReference>
<evidence type="ECO:0000259" key="15">
    <source>
        <dbReference type="Pfam" id="PF00905"/>
    </source>
</evidence>
<evidence type="ECO:0000256" key="4">
    <source>
        <dbReference type="ARBA" id="ARBA00022519"/>
    </source>
</evidence>
<keyword evidence="18" id="KW-1185">Reference proteome</keyword>
<gene>
    <name evidence="14 17" type="primary">mrdA</name>
    <name evidence="17" type="ORF">F3J38_17705</name>
</gene>
<dbReference type="InterPro" id="IPR005311">
    <property type="entry name" value="PBP_dimer"/>
</dbReference>
<dbReference type="NCBIfam" id="TIGR03423">
    <property type="entry name" value="pbp2_mrdA"/>
    <property type="match status" value="1"/>
</dbReference>
<keyword evidence="11 14" id="KW-1133">Transmembrane helix</keyword>
<dbReference type="InterPro" id="IPR001460">
    <property type="entry name" value="PCN-bd_Tpept"/>
</dbReference>
<dbReference type="EMBL" id="VWXD01000006">
    <property type="protein sequence ID" value="NIF01876.1"/>
    <property type="molecule type" value="Genomic_DNA"/>
</dbReference>
<evidence type="ECO:0000256" key="5">
    <source>
        <dbReference type="ARBA" id="ARBA00022645"/>
    </source>
</evidence>
<keyword evidence="10 14" id="KW-0573">Peptidoglycan synthesis</keyword>
<evidence type="ECO:0000259" key="16">
    <source>
        <dbReference type="Pfam" id="PF03717"/>
    </source>
</evidence>
<keyword evidence="9 14" id="KW-0133">Cell shape</keyword>